<dbReference type="InterPro" id="IPR022412">
    <property type="entry name" value="Quinolinate_PRibosylTrfase_N"/>
</dbReference>
<evidence type="ECO:0000313" key="17">
    <source>
        <dbReference type="Proteomes" id="UP000294902"/>
    </source>
</evidence>
<dbReference type="RefSeq" id="WP_132253272.1">
    <property type="nucleotide sequence ID" value="NZ_SMAL01000008.1"/>
</dbReference>
<feature type="domain" description="Quinolinate phosphoribosyl transferase N-terminal" evidence="15">
    <location>
        <begin position="23"/>
        <end position="108"/>
    </location>
</feature>
<proteinExistence type="inferred from homology"/>
<sequence length="280" mass="30175">MFDAFLIDTIINRALEEDIGTGDVTTLSTVSKDHRTKGNLIAKEEGIICGLEVFKKVFHSIDSSVLIHLNFFDGEKVSKGDIIGEIVGNTRAILTGERVALNFLQRLSGIATKTNELVQKVKGTNAKIIDTRKTTPGLRVLEKYAVKVGGGLNHRHNLSDGILIKDNHISAAGGIKKAIALGKSNAPHTLKIEVEVESIEGVKEGLEAGVDIIMLDNMSVDMMEEAVRLIGKRALIEASGNMGDKELLSVAKTGVDFISVGALTHTIRSLDISLRLNNSI</sequence>
<dbReference type="NCBIfam" id="TIGR00078">
    <property type="entry name" value="nadC"/>
    <property type="match status" value="1"/>
</dbReference>
<feature type="binding site" evidence="13">
    <location>
        <position position="195"/>
    </location>
    <ligand>
        <name>substrate</name>
    </ligand>
</feature>
<dbReference type="SUPFAM" id="SSF54675">
    <property type="entry name" value="Nicotinate/Quinolinate PRTase N-terminal domain-like"/>
    <property type="match status" value="1"/>
</dbReference>
<evidence type="ECO:0000259" key="14">
    <source>
        <dbReference type="Pfam" id="PF01729"/>
    </source>
</evidence>
<comment type="caution">
    <text evidence="16">The sequence shown here is derived from an EMBL/GenBank/DDBJ whole genome shotgun (WGS) entry which is preliminary data.</text>
</comment>
<accession>A0A4R3MLV3</accession>
<evidence type="ECO:0000259" key="15">
    <source>
        <dbReference type="Pfam" id="PF02749"/>
    </source>
</evidence>
<feature type="domain" description="Quinolinate phosphoribosyl transferase C-terminal" evidence="14">
    <location>
        <begin position="110"/>
        <end position="275"/>
    </location>
</feature>
<dbReference type="Pfam" id="PF02749">
    <property type="entry name" value="QRPTase_N"/>
    <property type="match status" value="1"/>
</dbReference>
<evidence type="ECO:0000256" key="11">
    <source>
        <dbReference type="ARBA" id="ARBA00069173"/>
    </source>
</evidence>
<name>A0A4R3MLV3_9FIRM</name>
<dbReference type="PANTHER" id="PTHR32179:SF3">
    <property type="entry name" value="NICOTINATE-NUCLEOTIDE PYROPHOSPHORYLASE [CARBOXYLATING]"/>
    <property type="match status" value="1"/>
</dbReference>
<evidence type="ECO:0000256" key="4">
    <source>
        <dbReference type="ARBA" id="ARBA00011218"/>
    </source>
</evidence>
<evidence type="ECO:0000256" key="3">
    <source>
        <dbReference type="ARBA" id="ARBA00009400"/>
    </source>
</evidence>
<dbReference type="Gene3D" id="3.90.1170.20">
    <property type="entry name" value="Quinolinate phosphoribosyl transferase, N-terminal domain"/>
    <property type="match status" value="1"/>
</dbReference>
<dbReference type="PIRSF" id="PIRSF006250">
    <property type="entry name" value="NadC_ModD"/>
    <property type="match status" value="1"/>
</dbReference>
<dbReference type="InterPro" id="IPR004393">
    <property type="entry name" value="NadC"/>
</dbReference>
<evidence type="ECO:0000256" key="6">
    <source>
        <dbReference type="ARBA" id="ARBA00022642"/>
    </source>
</evidence>
<comment type="function">
    <text evidence="1">Involved in the catabolism of quinolinic acid (QA).</text>
</comment>
<dbReference type="FunFam" id="3.20.20.70:FF:000030">
    <property type="entry name" value="Nicotinate-nucleotide pyrophosphorylase, carboxylating"/>
    <property type="match status" value="1"/>
</dbReference>
<dbReference type="GO" id="GO:0034213">
    <property type="term" value="P:quinolinate catabolic process"/>
    <property type="evidence" value="ECO:0007669"/>
    <property type="project" value="TreeGrafter"/>
</dbReference>
<evidence type="ECO:0000256" key="13">
    <source>
        <dbReference type="PIRSR" id="PIRSR006250-1"/>
    </source>
</evidence>
<feature type="binding site" evidence="13">
    <location>
        <position position="98"/>
    </location>
    <ligand>
        <name>substrate</name>
    </ligand>
</feature>
<dbReference type="Pfam" id="PF01729">
    <property type="entry name" value="QRPTase_C"/>
    <property type="match status" value="1"/>
</dbReference>
<dbReference type="EMBL" id="SMAL01000008">
    <property type="protein sequence ID" value="TCT13851.1"/>
    <property type="molecule type" value="Genomic_DNA"/>
</dbReference>
<dbReference type="InterPro" id="IPR002638">
    <property type="entry name" value="Quinolinate_PRibosylTrfase_C"/>
</dbReference>
<feature type="binding site" evidence="13">
    <location>
        <begin position="131"/>
        <end position="133"/>
    </location>
    <ligand>
        <name>substrate</name>
    </ligand>
</feature>
<dbReference type="GO" id="GO:0009435">
    <property type="term" value="P:NAD+ biosynthetic process"/>
    <property type="evidence" value="ECO:0007669"/>
    <property type="project" value="UniProtKB-UniPathway"/>
</dbReference>
<comment type="pathway">
    <text evidence="2">Cofactor biosynthesis; NAD(+) biosynthesis; nicotinate D-ribonucleotide from quinolinate: step 1/1.</text>
</comment>
<dbReference type="CDD" id="cd01572">
    <property type="entry name" value="QPRTase"/>
    <property type="match status" value="1"/>
</dbReference>
<dbReference type="UniPathway" id="UPA00253">
    <property type="reaction ID" value="UER00331"/>
</dbReference>
<dbReference type="Proteomes" id="UP000294902">
    <property type="component" value="Unassembled WGS sequence"/>
</dbReference>
<dbReference type="FunFam" id="3.90.1170.20:FF:000001">
    <property type="entry name" value="Nicotinate-nucleotide diphosphorylase (Carboxylating)"/>
    <property type="match status" value="1"/>
</dbReference>
<evidence type="ECO:0000256" key="8">
    <source>
        <dbReference type="ARBA" id="ARBA00022679"/>
    </source>
</evidence>
<dbReference type="EC" id="2.4.2.19" evidence="5"/>
<evidence type="ECO:0000256" key="7">
    <source>
        <dbReference type="ARBA" id="ARBA00022676"/>
    </source>
</evidence>
<evidence type="ECO:0000256" key="2">
    <source>
        <dbReference type="ARBA" id="ARBA00004893"/>
    </source>
</evidence>
<feature type="binding site" evidence="13">
    <location>
        <position position="155"/>
    </location>
    <ligand>
        <name>substrate</name>
    </ligand>
</feature>
<keyword evidence="7 12" id="KW-0328">Glycosyltransferase</keyword>
<feature type="binding site" evidence="13">
    <location>
        <position position="165"/>
    </location>
    <ligand>
        <name>substrate</name>
    </ligand>
</feature>
<comment type="catalytic activity">
    <reaction evidence="10">
        <text>nicotinate beta-D-ribonucleotide + CO2 + diphosphate = quinolinate + 5-phospho-alpha-D-ribose 1-diphosphate + 2 H(+)</text>
        <dbReference type="Rhea" id="RHEA:12733"/>
        <dbReference type="ChEBI" id="CHEBI:15378"/>
        <dbReference type="ChEBI" id="CHEBI:16526"/>
        <dbReference type="ChEBI" id="CHEBI:29959"/>
        <dbReference type="ChEBI" id="CHEBI:33019"/>
        <dbReference type="ChEBI" id="CHEBI:57502"/>
        <dbReference type="ChEBI" id="CHEBI:58017"/>
        <dbReference type="EC" id="2.4.2.19"/>
    </reaction>
</comment>
<dbReference type="InterPro" id="IPR013785">
    <property type="entry name" value="Aldolase_TIM"/>
</dbReference>
<evidence type="ECO:0000256" key="1">
    <source>
        <dbReference type="ARBA" id="ARBA00003237"/>
    </source>
</evidence>
<dbReference type="InterPro" id="IPR037128">
    <property type="entry name" value="Quinolinate_PRibosylTase_N_sf"/>
</dbReference>
<evidence type="ECO:0000256" key="12">
    <source>
        <dbReference type="PIRNR" id="PIRNR006250"/>
    </source>
</evidence>
<reference evidence="16 17" key="1">
    <citation type="submission" date="2019-03" db="EMBL/GenBank/DDBJ databases">
        <title>Genomic Encyclopedia of Type Strains, Phase IV (KMG-IV): sequencing the most valuable type-strain genomes for metagenomic binning, comparative biology and taxonomic classification.</title>
        <authorList>
            <person name="Goeker M."/>
        </authorList>
    </citation>
    <scope>NUCLEOTIDE SEQUENCE [LARGE SCALE GENOMIC DNA]</scope>
    <source>
        <strain evidence="16 17">DSM 24629</strain>
    </source>
</reference>
<organism evidence="16 17">
    <name type="scientific">Natranaerovirga pectinivora</name>
    <dbReference type="NCBI Taxonomy" id="682400"/>
    <lineage>
        <taxon>Bacteria</taxon>
        <taxon>Bacillati</taxon>
        <taxon>Bacillota</taxon>
        <taxon>Clostridia</taxon>
        <taxon>Lachnospirales</taxon>
        <taxon>Natranaerovirgaceae</taxon>
        <taxon>Natranaerovirga</taxon>
    </lineage>
</organism>
<dbReference type="AlphaFoldDB" id="A0A4R3MLV3"/>
<dbReference type="InterPro" id="IPR036068">
    <property type="entry name" value="Nicotinate_pribotase-like_C"/>
</dbReference>
<feature type="binding site" evidence="13">
    <location>
        <begin position="239"/>
        <end position="241"/>
    </location>
    <ligand>
        <name>substrate</name>
    </ligand>
</feature>
<dbReference type="Gene3D" id="3.20.20.70">
    <property type="entry name" value="Aldolase class I"/>
    <property type="match status" value="1"/>
</dbReference>
<dbReference type="InterPro" id="IPR027277">
    <property type="entry name" value="NadC/ModD"/>
</dbReference>
<keyword evidence="8 12" id="KW-0808">Transferase</keyword>
<evidence type="ECO:0000256" key="9">
    <source>
        <dbReference type="ARBA" id="ARBA00033102"/>
    </source>
</evidence>
<evidence type="ECO:0000256" key="10">
    <source>
        <dbReference type="ARBA" id="ARBA00047445"/>
    </source>
</evidence>
<dbReference type="PANTHER" id="PTHR32179">
    <property type="entry name" value="NICOTINATE-NUCLEOTIDE PYROPHOSPHORYLASE [CARBOXYLATING]"/>
    <property type="match status" value="1"/>
</dbReference>
<gene>
    <name evidence="16" type="ORF">EDC18_10888</name>
</gene>
<keyword evidence="17" id="KW-1185">Reference proteome</keyword>
<protein>
    <recommendedName>
        <fullName evidence="11">Probable nicotinate-nucleotide pyrophosphorylase [carboxylating]</fullName>
        <ecNumber evidence="5">2.4.2.19</ecNumber>
    </recommendedName>
    <alternativeName>
        <fullName evidence="9">Quinolinate phosphoribosyltransferase [decarboxylating]</fullName>
    </alternativeName>
</protein>
<feature type="binding site" evidence="13">
    <location>
        <position position="216"/>
    </location>
    <ligand>
        <name>substrate</name>
    </ligand>
</feature>
<comment type="similarity">
    <text evidence="3 12">Belongs to the NadC/ModD family.</text>
</comment>
<evidence type="ECO:0000313" key="16">
    <source>
        <dbReference type="EMBL" id="TCT13851.1"/>
    </source>
</evidence>
<dbReference type="OrthoDB" id="9782546at2"/>
<dbReference type="GO" id="GO:0004514">
    <property type="term" value="F:nicotinate-nucleotide diphosphorylase (carboxylating) activity"/>
    <property type="evidence" value="ECO:0007669"/>
    <property type="project" value="UniProtKB-EC"/>
</dbReference>
<dbReference type="GO" id="GO:0005737">
    <property type="term" value="C:cytoplasm"/>
    <property type="evidence" value="ECO:0007669"/>
    <property type="project" value="TreeGrafter"/>
</dbReference>
<comment type="subunit">
    <text evidence="4">Hexamer formed by 3 homodimers.</text>
</comment>
<evidence type="ECO:0000256" key="5">
    <source>
        <dbReference type="ARBA" id="ARBA00011944"/>
    </source>
</evidence>
<dbReference type="SUPFAM" id="SSF51690">
    <property type="entry name" value="Nicotinate/Quinolinate PRTase C-terminal domain-like"/>
    <property type="match status" value="1"/>
</dbReference>
<feature type="binding site" evidence="13">
    <location>
        <begin position="260"/>
        <end position="262"/>
    </location>
    <ligand>
        <name>substrate</name>
    </ligand>
</feature>
<keyword evidence="6" id="KW-0662">Pyridine nucleotide biosynthesis</keyword>